<keyword evidence="2 4" id="KW-0863">Zinc-finger</keyword>
<dbReference type="PANTHER" id="PTHR47162:SF9">
    <property type="entry name" value="PHD FINGER PROTEIN EHD3-LIKE"/>
    <property type="match status" value="1"/>
</dbReference>
<dbReference type="PANTHER" id="PTHR47162">
    <property type="entry name" value="OS02G0192300 PROTEIN"/>
    <property type="match status" value="1"/>
</dbReference>
<evidence type="ECO:0000256" key="3">
    <source>
        <dbReference type="ARBA" id="ARBA00022833"/>
    </source>
</evidence>
<evidence type="ECO:0000313" key="7">
    <source>
        <dbReference type="Proteomes" id="UP000325081"/>
    </source>
</evidence>
<dbReference type="InterPro" id="IPR013083">
    <property type="entry name" value="Znf_RING/FYVE/PHD"/>
</dbReference>
<feature type="domain" description="PHD-type" evidence="5">
    <location>
        <begin position="553"/>
        <end position="603"/>
    </location>
</feature>
<dbReference type="EMBL" id="BKCP01005516">
    <property type="protein sequence ID" value="GER38741.1"/>
    <property type="molecule type" value="Genomic_DNA"/>
</dbReference>
<dbReference type="GO" id="GO:0008270">
    <property type="term" value="F:zinc ion binding"/>
    <property type="evidence" value="ECO:0007669"/>
    <property type="project" value="UniProtKB-KW"/>
</dbReference>
<dbReference type="SUPFAM" id="SSF57903">
    <property type="entry name" value="FYVE/PHD zinc finger"/>
    <property type="match status" value="2"/>
</dbReference>
<dbReference type="PROSITE" id="PS50016">
    <property type="entry name" value="ZF_PHD_2"/>
    <property type="match status" value="2"/>
</dbReference>
<name>A0A5A7Q1G5_STRAF</name>
<organism evidence="6 7">
    <name type="scientific">Striga asiatica</name>
    <name type="common">Asiatic witchweed</name>
    <name type="synonym">Buchnera asiatica</name>
    <dbReference type="NCBI Taxonomy" id="4170"/>
    <lineage>
        <taxon>Eukaryota</taxon>
        <taxon>Viridiplantae</taxon>
        <taxon>Streptophyta</taxon>
        <taxon>Embryophyta</taxon>
        <taxon>Tracheophyta</taxon>
        <taxon>Spermatophyta</taxon>
        <taxon>Magnoliopsida</taxon>
        <taxon>eudicotyledons</taxon>
        <taxon>Gunneridae</taxon>
        <taxon>Pentapetalae</taxon>
        <taxon>asterids</taxon>
        <taxon>lamiids</taxon>
        <taxon>Lamiales</taxon>
        <taxon>Orobanchaceae</taxon>
        <taxon>Buchnereae</taxon>
        <taxon>Striga</taxon>
    </lineage>
</organism>
<dbReference type="PROSITE" id="PS01359">
    <property type="entry name" value="ZF_PHD_1"/>
    <property type="match status" value="1"/>
</dbReference>
<sequence length="666" mass="74177">MVLSHLVLHLHHPSGLITECVIYPQNTKTALRFQNQQKPSLVDNTFQTNIHSLTFRVPNSGSYSLSVFGLQLRPALSRVGLPCMDVLILTWIVVSSSCACLWEIDRVVGDFCVLVNVLIIGERGSRGLAMGSNSKAVKANGSAARKETCSTESGCEGLLTYKRRKSVKVEESRKVTQDLVAQPSEKVPPLVLTDDCLLIHRRNVILEQISQSLNTEDGLRKCIHGAIASHPRSGCTTRVKESVRYNDGCSNCNSWPGTLHGLQKAVGGYVGMKSNGSTDESMNCTFTELCERSFSDIIMSENFAQLCSLLLENFQGLKTDKVFNLSQINSRMEENAYERSPMLFHSDIQEIWTKLQKVGSDITALSKCLSDKTLSSFHEQFPSQKPIMTTKTEPMDAQSPEGAHTCRRCRQEANGTNVLICDSCEGMYHISCIEPPVKEIPTRSWYCADCTSKQNEPSHENCVACKRLNTSQSNDGTNKVNILKTAESSNGSLFPIRGSQRRYTECKVCMNEIRNEEDYKICGHSLCPNTFYHVKCLTGEQLVSYGLCWYCPSCLCRACLADRDDDMIVLCDGCDHAYHIYCMVPPLDSVPEGKWFCRNCDCGMARIWKAKKTYGIIPRKRGLDRKLKGKEAALNKSGGVDMLLNAAKTLNYEENLFLKGLKSGQA</sequence>
<dbReference type="InterPro" id="IPR019786">
    <property type="entry name" value="Zinc_finger_PHD-type_CS"/>
</dbReference>
<dbReference type="InterPro" id="IPR011011">
    <property type="entry name" value="Znf_FYVE_PHD"/>
</dbReference>
<feature type="domain" description="PHD-type" evidence="5">
    <location>
        <begin position="403"/>
        <end position="453"/>
    </location>
</feature>
<comment type="caution">
    <text evidence="6">The sequence shown here is derived from an EMBL/GenBank/DDBJ whole genome shotgun (WGS) entry which is preliminary data.</text>
</comment>
<dbReference type="InterPro" id="IPR019787">
    <property type="entry name" value="Znf_PHD-finger"/>
</dbReference>
<protein>
    <submittedName>
        <fullName evidence="6">RING/FYVE/PHD-type zinc finger family protein</fullName>
    </submittedName>
</protein>
<evidence type="ECO:0000256" key="1">
    <source>
        <dbReference type="ARBA" id="ARBA00022723"/>
    </source>
</evidence>
<proteinExistence type="predicted"/>
<dbReference type="Pfam" id="PF00628">
    <property type="entry name" value="PHD"/>
    <property type="match status" value="2"/>
</dbReference>
<keyword evidence="3" id="KW-0862">Zinc</keyword>
<dbReference type="AlphaFoldDB" id="A0A5A7Q1G5"/>
<keyword evidence="1" id="KW-0479">Metal-binding</keyword>
<evidence type="ECO:0000256" key="4">
    <source>
        <dbReference type="PROSITE-ProRule" id="PRU00146"/>
    </source>
</evidence>
<accession>A0A5A7Q1G5</accession>
<dbReference type="Gene3D" id="3.30.40.10">
    <property type="entry name" value="Zinc/RING finger domain, C3HC4 (zinc finger)"/>
    <property type="match status" value="2"/>
</dbReference>
<dbReference type="SMART" id="SM00249">
    <property type="entry name" value="PHD"/>
    <property type="match status" value="3"/>
</dbReference>
<evidence type="ECO:0000259" key="5">
    <source>
        <dbReference type="PROSITE" id="PS50016"/>
    </source>
</evidence>
<reference evidence="7" key="1">
    <citation type="journal article" date="2019" name="Curr. Biol.">
        <title>Genome Sequence of Striga asiatica Provides Insight into the Evolution of Plant Parasitism.</title>
        <authorList>
            <person name="Yoshida S."/>
            <person name="Kim S."/>
            <person name="Wafula E.K."/>
            <person name="Tanskanen J."/>
            <person name="Kim Y.M."/>
            <person name="Honaas L."/>
            <person name="Yang Z."/>
            <person name="Spallek T."/>
            <person name="Conn C.E."/>
            <person name="Ichihashi Y."/>
            <person name="Cheong K."/>
            <person name="Cui S."/>
            <person name="Der J.P."/>
            <person name="Gundlach H."/>
            <person name="Jiao Y."/>
            <person name="Hori C."/>
            <person name="Ishida J.K."/>
            <person name="Kasahara H."/>
            <person name="Kiba T."/>
            <person name="Kim M.S."/>
            <person name="Koo N."/>
            <person name="Laohavisit A."/>
            <person name="Lee Y.H."/>
            <person name="Lumba S."/>
            <person name="McCourt P."/>
            <person name="Mortimer J.C."/>
            <person name="Mutuku J.M."/>
            <person name="Nomura T."/>
            <person name="Sasaki-Sekimoto Y."/>
            <person name="Seto Y."/>
            <person name="Wang Y."/>
            <person name="Wakatake T."/>
            <person name="Sakakibara H."/>
            <person name="Demura T."/>
            <person name="Yamaguchi S."/>
            <person name="Yoneyama K."/>
            <person name="Manabe R.I."/>
            <person name="Nelson D.C."/>
            <person name="Schulman A.H."/>
            <person name="Timko M.P."/>
            <person name="dePamphilis C.W."/>
            <person name="Choi D."/>
            <person name="Shirasu K."/>
        </authorList>
    </citation>
    <scope>NUCLEOTIDE SEQUENCE [LARGE SCALE GENOMIC DNA]</scope>
    <source>
        <strain evidence="7">cv. UVA1</strain>
    </source>
</reference>
<keyword evidence="7" id="KW-1185">Reference proteome</keyword>
<dbReference type="InterPro" id="IPR001965">
    <property type="entry name" value="Znf_PHD"/>
</dbReference>
<evidence type="ECO:0000313" key="6">
    <source>
        <dbReference type="EMBL" id="GER38741.1"/>
    </source>
</evidence>
<evidence type="ECO:0000256" key="2">
    <source>
        <dbReference type="ARBA" id="ARBA00022771"/>
    </source>
</evidence>
<dbReference type="Proteomes" id="UP000325081">
    <property type="component" value="Unassembled WGS sequence"/>
</dbReference>
<dbReference type="OrthoDB" id="1903104at2759"/>
<gene>
    <name evidence="6" type="ORF">STAS_15268</name>
</gene>